<evidence type="ECO:0000313" key="3">
    <source>
        <dbReference type="Proteomes" id="UP000477083"/>
    </source>
</evidence>
<proteinExistence type="predicted"/>
<evidence type="ECO:0000256" key="1">
    <source>
        <dbReference type="SAM" id="SignalP"/>
    </source>
</evidence>
<accession>A0A6L8VID5</accession>
<keyword evidence="3" id="KW-1185">Reference proteome</keyword>
<keyword evidence="1" id="KW-0732">Signal</keyword>
<feature type="signal peptide" evidence="1">
    <location>
        <begin position="1"/>
        <end position="19"/>
    </location>
</feature>
<organism evidence="2 3">
    <name type="scientific">Frigidibacter albus</name>
    <dbReference type="NCBI Taxonomy" id="1465486"/>
    <lineage>
        <taxon>Bacteria</taxon>
        <taxon>Pseudomonadati</taxon>
        <taxon>Pseudomonadota</taxon>
        <taxon>Alphaproteobacteria</taxon>
        <taxon>Rhodobacterales</taxon>
        <taxon>Paracoccaceae</taxon>
        <taxon>Frigidibacter</taxon>
    </lineage>
</organism>
<name>A0A6L8VID5_9RHOB</name>
<gene>
    <name evidence="2" type="ORF">GS660_13715</name>
</gene>
<feature type="chain" id="PRO_5026651897" evidence="1">
    <location>
        <begin position="20"/>
        <end position="121"/>
    </location>
</feature>
<comment type="caution">
    <text evidence="2">The sequence shown here is derived from an EMBL/GenBank/DDBJ whole genome shotgun (WGS) entry which is preliminary data.</text>
</comment>
<dbReference type="PROSITE" id="PS51257">
    <property type="entry name" value="PROKAR_LIPOPROTEIN"/>
    <property type="match status" value="1"/>
</dbReference>
<protein>
    <submittedName>
        <fullName evidence="2">Uncharacterized protein</fullName>
    </submittedName>
</protein>
<dbReference type="AlphaFoldDB" id="A0A6L8VID5"/>
<dbReference type="OrthoDB" id="7873028at2"/>
<evidence type="ECO:0000313" key="2">
    <source>
        <dbReference type="EMBL" id="MZQ90147.1"/>
    </source>
</evidence>
<reference evidence="2 3" key="1">
    <citation type="submission" date="2020-01" db="EMBL/GenBank/DDBJ databases">
        <title>Frigidibacter albus SP32T (=CGMCC 1.13995T).</title>
        <authorList>
            <person name="Liao X."/>
        </authorList>
    </citation>
    <scope>NUCLEOTIDE SEQUENCE [LARGE SCALE GENOMIC DNA]</scope>
    <source>
        <strain evidence="2 3">SP32</strain>
    </source>
</reference>
<dbReference type="EMBL" id="WWNR01000008">
    <property type="protein sequence ID" value="MZQ90147.1"/>
    <property type="molecule type" value="Genomic_DNA"/>
</dbReference>
<sequence>MRVAGIIGMVGAGVLSACAAPSVPLAGAASGRVPVAVEGKAFLAEIGPGPDGVRFTPAGAVPVRGMRVAVRRAAVPLDYSEGRVAKEAAALACEGQGRRFDGTAHGKFAGAGTWEFAGACA</sequence>
<dbReference type="Proteomes" id="UP000477083">
    <property type="component" value="Unassembled WGS sequence"/>
</dbReference>